<dbReference type="RefSeq" id="WP_317831412.1">
    <property type="nucleotide sequence ID" value="NZ_CP136920.1"/>
</dbReference>
<dbReference type="Pfam" id="PF07963">
    <property type="entry name" value="N_methyl"/>
    <property type="match status" value="1"/>
</dbReference>
<dbReference type="NCBIfam" id="TIGR02532">
    <property type="entry name" value="IV_pilin_GFxxxE"/>
    <property type="match status" value="1"/>
</dbReference>
<name>A0AAQ3QRP3_9BACT</name>
<dbReference type="AlphaFoldDB" id="A0AAQ3QRP3"/>
<dbReference type="KEGG" id="puo:RZN69_12805"/>
<dbReference type="EMBL" id="CP136920">
    <property type="protein sequence ID" value="WOO39496.1"/>
    <property type="molecule type" value="Genomic_DNA"/>
</dbReference>
<dbReference type="Gene3D" id="3.30.700.10">
    <property type="entry name" value="Glycoprotein, Type 4 Pilin"/>
    <property type="match status" value="1"/>
</dbReference>
<sequence>MLKSTTRKLPVARQGLTLVELLVVLSILAVLSTVALRSVAQITEEKRYDANIAQLENIEEAVLGDRETVGFIGDIGRLPIAQGSIAEEQLSELWDGGSLPGYSIQTPAGDSEVRLGVGWRGPYLNLGINRDELTDGFGDALVHYEANGDPVSNGESVAILQSLGVDGASGGTGVNADTAIVLEATTGAVTNGLSNVEVNISEDIAVVVQNDSGNILQSDGQYILVRVYGANYAANGSGGLETLVQAKFDFTDSTDNPGSATEVASLSFTLSGLPYGPKIFRAYQVDDTTLPANNDDLTEQPAVAPTADRASIATHKNLRGRTDAITLTLLTR</sequence>
<organism evidence="1 2">
    <name type="scientific">Rubellicoccus peritrichatus</name>
    <dbReference type="NCBI Taxonomy" id="3080537"/>
    <lineage>
        <taxon>Bacteria</taxon>
        <taxon>Pseudomonadati</taxon>
        <taxon>Verrucomicrobiota</taxon>
        <taxon>Opitutia</taxon>
        <taxon>Puniceicoccales</taxon>
        <taxon>Cerasicoccaceae</taxon>
        <taxon>Rubellicoccus</taxon>
    </lineage>
</organism>
<evidence type="ECO:0000313" key="2">
    <source>
        <dbReference type="Proteomes" id="UP001304300"/>
    </source>
</evidence>
<dbReference type="SUPFAM" id="SSF54523">
    <property type="entry name" value="Pili subunits"/>
    <property type="match status" value="1"/>
</dbReference>
<keyword evidence="2" id="KW-1185">Reference proteome</keyword>
<dbReference type="PROSITE" id="PS00409">
    <property type="entry name" value="PROKAR_NTER_METHYL"/>
    <property type="match status" value="1"/>
</dbReference>
<proteinExistence type="predicted"/>
<dbReference type="InterPro" id="IPR012902">
    <property type="entry name" value="N_methyl_site"/>
</dbReference>
<dbReference type="Proteomes" id="UP001304300">
    <property type="component" value="Chromosome"/>
</dbReference>
<accession>A0AAQ3QRP3</accession>
<gene>
    <name evidence="1" type="ORF">RZN69_12805</name>
</gene>
<evidence type="ECO:0000313" key="1">
    <source>
        <dbReference type="EMBL" id="WOO39496.1"/>
    </source>
</evidence>
<dbReference type="InterPro" id="IPR045584">
    <property type="entry name" value="Pilin-like"/>
</dbReference>
<reference evidence="1 2" key="1">
    <citation type="submission" date="2023-10" db="EMBL/GenBank/DDBJ databases">
        <title>Rubellicoccus peritrichatus gen. nov., sp. nov., isolated from an algae of coral reef tank.</title>
        <authorList>
            <person name="Luo J."/>
        </authorList>
    </citation>
    <scope>NUCLEOTIDE SEQUENCE [LARGE SCALE GENOMIC DNA]</scope>
    <source>
        <strain evidence="1 2">CR14</strain>
    </source>
</reference>
<protein>
    <submittedName>
        <fullName evidence="1">Prepilin-type N-terminal cleavage/methylation domain-containing protein</fullName>
    </submittedName>
</protein>